<dbReference type="NCBIfam" id="TIGR04223">
    <property type="entry name" value="quorum_AgrD"/>
    <property type="match status" value="1"/>
</dbReference>
<proteinExistence type="predicted"/>
<protein>
    <recommendedName>
        <fullName evidence="4">Cyclic lactone autoinducer peptide</fullName>
    </recommendedName>
</protein>
<evidence type="ECO:0000313" key="2">
    <source>
        <dbReference type="EMBL" id="GAA6269432.1"/>
    </source>
</evidence>
<evidence type="ECO:0000256" key="1">
    <source>
        <dbReference type="SAM" id="Phobius"/>
    </source>
</evidence>
<keyword evidence="1" id="KW-0472">Membrane</keyword>
<feature type="transmembrane region" description="Helical" evidence="1">
    <location>
        <begin position="12"/>
        <end position="33"/>
    </location>
</feature>
<accession>A0ABQ0AZJ1</accession>
<gene>
    <name evidence="2" type="ORF">F130042H8_24920</name>
</gene>
<name>A0ABQ0AZJ1_9FIRM</name>
<dbReference type="InterPro" id="IPR009229">
    <property type="entry name" value="AgrD"/>
</dbReference>
<sequence length="89" mass="10205">MSLNYTNYVNYQYILEFCFIILTAVVNTGNNINMKMEETYMKMSNMKKNLGSLIGKVAVSVAKIEANAACTYLTYQPKKPDALKKMRKF</sequence>
<dbReference type="Proteomes" id="UP001600894">
    <property type="component" value="Unassembled WGS sequence"/>
</dbReference>
<keyword evidence="1" id="KW-1133">Transmembrane helix</keyword>
<evidence type="ECO:0008006" key="4">
    <source>
        <dbReference type="Google" id="ProtNLM"/>
    </source>
</evidence>
<comment type="caution">
    <text evidence="2">The sequence shown here is derived from an EMBL/GenBank/DDBJ whole genome shotgun (WGS) entry which is preliminary data.</text>
</comment>
<keyword evidence="1" id="KW-0812">Transmembrane</keyword>
<reference evidence="2 3" key="1">
    <citation type="submission" date="2024-04" db="EMBL/GenBank/DDBJ databases">
        <title>Defined microbial consortia suppress multidrug-resistant proinflammatory Enterobacteriaceae via ecological control.</title>
        <authorList>
            <person name="Furuichi M."/>
            <person name="Kawaguchi T."/>
            <person name="Pust M."/>
            <person name="Yasuma K."/>
            <person name="Plichta D."/>
            <person name="Hasegawa N."/>
            <person name="Ohya T."/>
            <person name="Bhattarai S."/>
            <person name="Sasajima S."/>
            <person name="Aoto Y."/>
            <person name="Tuganbaev T."/>
            <person name="Yaginuma M."/>
            <person name="Ueda M."/>
            <person name="Okahashi N."/>
            <person name="Amafuji K."/>
            <person name="Kiridooshi Y."/>
            <person name="Sugita K."/>
            <person name="Strazar M."/>
            <person name="Skelly A."/>
            <person name="Suda W."/>
            <person name="Hattori M."/>
            <person name="Nakamoto N."/>
            <person name="Caballero S."/>
            <person name="Norman J."/>
            <person name="Olle B."/>
            <person name="Tanoue T."/>
            <person name="Arita M."/>
            <person name="Bucci V."/>
            <person name="Atarashi K."/>
            <person name="Xavier R."/>
            <person name="Honda K."/>
        </authorList>
    </citation>
    <scope>NUCLEOTIDE SEQUENCE [LARGE SCALE GENOMIC DNA]</scope>
    <source>
        <strain evidence="3">f13</strain>
    </source>
</reference>
<dbReference type="EMBL" id="BAABXL010000001">
    <property type="protein sequence ID" value="GAA6269432.1"/>
    <property type="molecule type" value="Genomic_DNA"/>
</dbReference>
<keyword evidence="3" id="KW-1185">Reference proteome</keyword>
<organism evidence="2 3">
    <name type="scientific">Enterocloster alcoholdehydrogenati</name>
    <dbReference type="NCBI Taxonomy" id="2547410"/>
    <lineage>
        <taxon>Bacteria</taxon>
        <taxon>Bacillati</taxon>
        <taxon>Bacillota</taxon>
        <taxon>Clostridia</taxon>
        <taxon>Lachnospirales</taxon>
        <taxon>Lachnospiraceae</taxon>
        <taxon>Enterocloster</taxon>
    </lineage>
</organism>
<evidence type="ECO:0000313" key="3">
    <source>
        <dbReference type="Proteomes" id="UP001600894"/>
    </source>
</evidence>